<dbReference type="InterPro" id="IPR041881">
    <property type="entry name" value="PqqD_sf"/>
</dbReference>
<protein>
    <recommendedName>
        <fullName evidence="2">PqqD family protein</fullName>
    </recommendedName>
</protein>
<gene>
    <name evidence="1" type="ORF">METZ01_LOCUS64779</name>
</gene>
<accession>A0A381T6X2</accession>
<dbReference type="AlphaFoldDB" id="A0A381T6X2"/>
<evidence type="ECO:0000313" key="1">
    <source>
        <dbReference type="EMBL" id="SVA11925.1"/>
    </source>
</evidence>
<organism evidence="1">
    <name type="scientific">marine metagenome</name>
    <dbReference type="NCBI Taxonomy" id="408172"/>
    <lineage>
        <taxon>unclassified sequences</taxon>
        <taxon>metagenomes</taxon>
        <taxon>ecological metagenomes</taxon>
    </lineage>
</organism>
<dbReference type="InterPro" id="IPR008792">
    <property type="entry name" value="PQQD"/>
</dbReference>
<proteinExistence type="predicted"/>
<dbReference type="Pfam" id="PF05402">
    <property type="entry name" value="PqqD"/>
    <property type="match status" value="1"/>
</dbReference>
<feature type="non-terminal residue" evidence="1">
    <location>
        <position position="1"/>
    </location>
</feature>
<dbReference type="Gene3D" id="1.10.10.1150">
    <property type="entry name" value="Coenzyme PQQ synthesis protein D (PqqD)"/>
    <property type="match status" value="1"/>
</dbReference>
<sequence length="115" mass="13238">VKQALTVLDLVAVRPRRLLDWREEDGRCVLLRPRLGTGRLGRWLAGLLRDPHYRIRLDDVGSLIWKACDGGTSLAEIVPRLRERFGDQVEPADQRLVQFVRKMLKGRMLALSPRN</sequence>
<name>A0A381T6X2_9ZZZZ</name>
<evidence type="ECO:0008006" key="2">
    <source>
        <dbReference type="Google" id="ProtNLM"/>
    </source>
</evidence>
<reference evidence="1" key="1">
    <citation type="submission" date="2018-05" db="EMBL/GenBank/DDBJ databases">
        <authorList>
            <person name="Lanie J.A."/>
            <person name="Ng W.-L."/>
            <person name="Kazmierczak K.M."/>
            <person name="Andrzejewski T.M."/>
            <person name="Davidsen T.M."/>
            <person name="Wayne K.J."/>
            <person name="Tettelin H."/>
            <person name="Glass J.I."/>
            <person name="Rusch D."/>
            <person name="Podicherti R."/>
            <person name="Tsui H.-C.T."/>
            <person name="Winkler M.E."/>
        </authorList>
    </citation>
    <scope>NUCLEOTIDE SEQUENCE</scope>
</reference>
<dbReference type="EMBL" id="UINC01004117">
    <property type="protein sequence ID" value="SVA11925.1"/>
    <property type="molecule type" value="Genomic_DNA"/>
</dbReference>